<protein>
    <submittedName>
        <fullName evidence="2">Uncharacterized protein</fullName>
    </submittedName>
</protein>
<sequence>MATMRQISQWAATEMQANTAMEAESDMEASAGLRSSTTLTLIGTVATGAAALIHRLDPKAIPNTAVLHHPAPLPRDQTTSQLARHANTDSAGQSSTLGTACIRIWRDSTLGSGLMTYPGLEEILGVSRARNAGQRQWESDWPQSPV</sequence>
<gene>
    <name evidence="2" type="ORF">CONLIGDRAFT_649049</name>
</gene>
<feature type="region of interest" description="Disordered" evidence="1">
    <location>
        <begin position="68"/>
        <end position="94"/>
    </location>
</feature>
<reference evidence="2 3" key="1">
    <citation type="submission" date="2016-10" db="EMBL/GenBank/DDBJ databases">
        <title>Draft genome sequence of Coniochaeta ligniaria NRRL30616, a lignocellulolytic fungus for bioabatement of inhibitors in plant biomass hydrolysates.</title>
        <authorList>
            <consortium name="DOE Joint Genome Institute"/>
            <person name="Jimenez D.J."/>
            <person name="Hector R.E."/>
            <person name="Riley R."/>
            <person name="Sun H."/>
            <person name="Grigoriev I.V."/>
            <person name="Van Elsas J.D."/>
            <person name="Nichols N.N."/>
        </authorList>
    </citation>
    <scope>NUCLEOTIDE SEQUENCE [LARGE SCALE GENOMIC DNA]</scope>
    <source>
        <strain evidence="2 3">NRRL 30616</strain>
    </source>
</reference>
<accession>A0A1J7IAH2</accession>
<evidence type="ECO:0000313" key="2">
    <source>
        <dbReference type="EMBL" id="OIW24307.1"/>
    </source>
</evidence>
<proteinExistence type="predicted"/>
<feature type="compositionally biased region" description="Polar residues" evidence="1">
    <location>
        <begin position="76"/>
        <end position="94"/>
    </location>
</feature>
<dbReference type="Proteomes" id="UP000182658">
    <property type="component" value="Unassembled WGS sequence"/>
</dbReference>
<keyword evidence="3" id="KW-1185">Reference proteome</keyword>
<dbReference type="EMBL" id="KV875104">
    <property type="protein sequence ID" value="OIW24307.1"/>
    <property type="molecule type" value="Genomic_DNA"/>
</dbReference>
<dbReference type="AlphaFoldDB" id="A0A1J7IAH2"/>
<evidence type="ECO:0000256" key="1">
    <source>
        <dbReference type="SAM" id="MobiDB-lite"/>
    </source>
</evidence>
<name>A0A1J7IAH2_9PEZI</name>
<organism evidence="2 3">
    <name type="scientific">Coniochaeta ligniaria NRRL 30616</name>
    <dbReference type="NCBI Taxonomy" id="1408157"/>
    <lineage>
        <taxon>Eukaryota</taxon>
        <taxon>Fungi</taxon>
        <taxon>Dikarya</taxon>
        <taxon>Ascomycota</taxon>
        <taxon>Pezizomycotina</taxon>
        <taxon>Sordariomycetes</taxon>
        <taxon>Sordariomycetidae</taxon>
        <taxon>Coniochaetales</taxon>
        <taxon>Coniochaetaceae</taxon>
        <taxon>Coniochaeta</taxon>
    </lineage>
</organism>
<dbReference type="InParanoid" id="A0A1J7IAH2"/>
<evidence type="ECO:0000313" key="3">
    <source>
        <dbReference type="Proteomes" id="UP000182658"/>
    </source>
</evidence>